<comment type="similarity">
    <text evidence="7">Belongs to the ThrE exporter (TC 2.A.79) family.</text>
</comment>
<evidence type="ECO:0000259" key="10">
    <source>
        <dbReference type="Pfam" id="PF12821"/>
    </source>
</evidence>
<feature type="transmembrane region" description="Helical" evidence="8">
    <location>
        <begin position="158"/>
        <end position="178"/>
    </location>
</feature>
<feature type="transmembrane region" description="Helical" evidence="8">
    <location>
        <begin position="7"/>
        <end position="27"/>
    </location>
</feature>
<keyword evidence="12" id="KW-1185">Reference proteome</keyword>
<keyword evidence="6 8" id="KW-0472">Membrane</keyword>
<evidence type="ECO:0000259" key="9">
    <source>
        <dbReference type="Pfam" id="PF06738"/>
    </source>
</evidence>
<feature type="non-terminal residue" evidence="11">
    <location>
        <position position="1"/>
    </location>
</feature>
<keyword evidence="5 8" id="KW-1133">Transmembrane helix</keyword>
<feature type="non-terminal residue" evidence="11">
    <location>
        <position position="239"/>
    </location>
</feature>
<feature type="transmembrane region" description="Helical" evidence="8">
    <location>
        <begin position="185"/>
        <end position="203"/>
    </location>
</feature>
<dbReference type="Pfam" id="PF06738">
    <property type="entry name" value="ThrE"/>
    <property type="match status" value="1"/>
</dbReference>
<accession>A0ABW3CG85</accession>
<feature type="transmembrane region" description="Helical" evidence="8">
    <location>
        <begin position="72"/>
        <end position="91"/>
    </location>
</feature>
<evidence type="ECO:0000256" key="7">
    <source>
        <dbReference type="ARBA" id="ARBA00034125"/>
    </source>
</evidence>
<dbReference type="EMBL" id="JBHTIR010002240">
    <property type="protein sequence ID" value="MFD0853525.1"/>
    <property type="molecule type" value="Genomic_DNA"/>
</dbReference>
<feature type="transmembrane region" description="Helical" evidence="8">
    <location>
        <begin position="215"/>
        <end position="237"/>
    </location>
</feature>
<proteinExistence type="inferred from homology"/>
<evidence type="ECO:0000256" key="4">
    <source>
        <dbReference type="ARBA" id="ARBA00022692"/>
    </source>
</evidence>
<evidence type="ECO:0000256" key="1">
    <source>
        <dbReference type="ARBA" id="ARBA00004651"/>
    </source>
</evidence>
<dbReference type="PANTHER" id="PTHR34390:SF1">
    <property type="entry name" value="SUCCINATE TRANSPORTER SUBUNIT YJJB-RELATED"/>
    <property type="match status" value="1"/>
</dbReference>
<feature type="domain" description="Threonine/serine exporter-like N-terminal" evidence="9">
    <location>
        <begin position="1"/>
        <end position="89"/>
    </location>
</feature>
<evidence type="ECO:0000256" key="5">
    <source>
        <dbReference type="ARBA" id="ARBA00022989"/>
    </source>
</evidence>
<gene>
    <name evidence="11" type="ORF">ACFQ07_14915</name>
</gene>
<dbReference type="Proteomes" id="UP001597083">
    <property type="component" value="Unassembled WGS sequence"/>
</dbReference>
<comment type="subcellular location">
    <subcellularLocation>
        <location evidence="1">Cell membrane</location>
        <topology evidence="1">Multi-pass membrane protein</topology>
    </subcellularLocation>
</comment>
<evidence type="ECO:0000313" key="11">
    <source>
        <dbReference type="EMBL" id="MFD0853525.1"/>
    </source>
</evidence>
<evidence type="ECO:0000256" key="2">
    <source>
        <dbReference type="ARBA" id="ARBA00022475"/>
    </source>
</evidence>
<dbReference type="InterPro" id="IPR010619">
    <property type="entry name" value="ThrE-like_N"/>
</dbReference>
<keyword evidence="4 8" id="KW-0812">Transmembrane</keyword>
<comment type="caution">
    <text evidence="11">The sequence shown here is derived from an EMBL/GenBank/DDBJ whole genome shotgun (WGS) entry which is preliminary data.</text>
</comment>
<dbReference type="InterPro" id="IPR050539">
    <property type="entry name" value="ThrE_Dicarb/AminoAcid_Exp"/>
</dbReference>
<organism evidence="11 12">
    <name type="scientific">Actinomadura adrarensis</name>
    <dbReference type="NCBI Taxonomy" id="1819600"/>
    <lineage>
        <taxon>Bacteria</taxon>
        <taxon>Bacillati</taxon>
        <taxon>Actinomycetota</taxon>
        <taxon>Actinomycetes</taxon>
        <taxon>Streptosporangiales</taxon>
        <taxon>Thermomonosporaceae</taxon>
        <taxon>Actinomadura</taxon>
    </lineage>
</organism>
<evidence type="ECO:0000313" key="12">
    <source>
        <dbReference type="Proteomes" id="UP001597083"/>
    </source>
</evidence>
<evidence type="ECO:0000256" key="6">
    <source>
        <dbReference type="ARBA" id="ARBA00023136"/>
    </source>
</evidence>
<evidence type="ECO:0000256" key="3">
    <source>
        <dbReference type="ARBA" id="ARBA00022519"/>
    </source>
</evidence>
<name>A0ABW3CG85_9ACTN</name>
<feature type="transmembrane region" description="Helical" evidence="8">
    <location>
        <begin position="134"/>
        <end position="152"/>
    </location>
</feature>
<feature type="transmembrane region" description="Helical" evidence="8">
    <location>
        <begin position="111"/>
        <end position="129"/>
    </location>
</feature>
<feature type="transmembrane region" description="Helical" evidence="8">
    <location>
        <begin position="33"/>
        <end position="51"/>
    </location>
</feature>
<reference evidence="12" key="1">
    <citation type="journal article" date="2019" name="Int. J. Syst. Evol. Microbiol.">
        <title>The Global Catalogue of Microorganisms (GCM) 10K type strain sequencing project: providing services to taxonomists for standard genome sequencing and annotation.</title>
        <authorList>
            <consortium name="The Broad Institute Genomics Platform"/>
            <consortium name="The Broad Institute Genome Sequencing Center for Infectious Disease"/>
            <person name="Wu L."/>
            <person name="Ma J."/>
        </authorList>
    </citation>
    <scope>NUCLEOTIDE SEQUENCE [LARGE SCALE GENOMIC DNA]</scope>
    <source>
        <strain evidence="12">JCM 31696</strain>
    </source>
</reference>
<sequence length="239" mass="24094">RRGIAEFFQLLVAASFGATAAVLVVAMGNPGRASTIVTGAILALLPGRPLVASIQDGITGDLVSATARLLEVFLMLAAIVAGLGVVVYIAVQLNVDITVANLPTSPALLEPVAVMAAAGVSVAFAVSLAVPRDVLIPSALGGAFIWVIYVMLMHLDVVPVLSAAIASLVIGVLAGLLARRRHAPVLPYVVPSISPLLPGMMLYRGMVQLNTGEPATGVLSLIGALSVALALGAGVNLGG</sequence>
<dbReference type="InterPro" id="IPR024528">
    <property type="entry name" value="ThrE_2"/>
</dbReference>
<keyword evidence="3" id="KW-0997">Cell inner membrane</keyword>
<keyword evidence="2" id="KW-1003">Cell membrane</keyword>
<protein>
    <submittedName>
        <fullName evidence="11">Threonine/serine exporter family protein</fullName>
    </submittedName>
</protein>
<dbReference type="PANTHER" id="PTHR34390">
    <property type="entry name" value="UPF0442 PROTEIN YJJB-RELATED"/>
    <property type="match status" value="1"/>
</dbReference>
<feature type="domain" description="Threonine/Serine exporter ThrE" evidence="10">
    <location>
        <begin position="116"/>
        <end position="236"/>
    </location>
</feature>
<evidence type="ECO:0000256" key="8">
    <source>
        <dbReference type="SAM" id="Phobius"/>
    </source>
</evidence>
<dbReference type="Pfam" id="PF12821">
    <property type="entry name" value="ThrE_2"/>
    <property type="match status" value="1"/>
</dbReference>